<evidence type="ECO:0000313" key="1">
    <source>
        <dbReference type="EMBL" id="MFC6324214.1"/>
    </source>
</evidence>
<evidence type="ECO:0000313" key="2">
    <source>
        <dbReference type="Proteomes" id="UP001596186"/>
    </source>
</evidence>
<sequence>MNITLKLGTYNFLKNQQTTADTLLKPLFDDKADHLLIKVLAESGQYRKKTGSLVSSNRLYLLTYLKFNKDQAAIFDNKLYSEDFAINTKDSEIFQKKDDRLEYLIINTFPDENSLKNWREFIKKQINVEIQRFSEEPFGFFLKEYELS</sequence>
<dbReference type="EMBL" id="JBHSSN010000015">
    <property type="protein sequence ID" value="MFC6324214.1"/>
    <property type="molecule type" value="Genomic_DNA"/>
</dbReference>
<keyword evidence="2" id="KW-1185">Reference proteome</keyword>
<organism evidence="1 2">
    <name type="scientific">Companilactobacillus baiquanensis</name>
    <dbReference type="NCBI Taxonomy" id="2486005"/>
    <lineage>
        <taxon>Bacteria</taxon>
        <taxon>Bacillati</taxon>
        <taxon>Bacillota</taxon>
        <taxon>Bacilli</taxon>
        <taxon>Lactobacillales</taxon>
        <taxon>Lactobacillaceae</taxon>
        <taxon>Companilactobacillus</taxon>
    </lineage>
</organism>
<dbReference type="Proteomes" id="UP001596186">
    <property type="component" value="Unassembled WGS sequence"/>
</dbReference>
<proteinExistence type="predicted"/>
<dbReference type="RefSeq" id="WP_125593456.1">
    <property type="nucleotide sequence ID" value="NZ_JBHSSN010000015.1"/>
</dbReference>
<name>A0ABW1UWW9_9LACO</name>
<protein>
    <submittedName>
        <fullName evidence="1">Uncharacterized protein</fullName>
    </submittedName>
</protein>
<accession>A0ABW1UWW9</accession>
<reference evidence="2" key="1">
    <citation type="journal article" date="2019" name="Int. J. Syst. Evol. Microbiol.">
        <title>The Global Catalogue of Microorganisms (GCM) 10K type strain sequencing project: providing services to taxonomists for standard genome sequencing and annotation.</title>
        <authorList>
            <consortium name="The Broad Institute Genomics Platform"/>
            <consortium name="The Broad Institute Genome Sequencing Center for Infectious Disease"/>
            <person name="Wu L."/>
            <person name="Ma J."/>
        </authorList>
    </citation>
    <scope>NUCLEOTIDE SEQUENCE [LARGE SCALE GENOMIC DNA]</scope>
    <source>
        <strain evidence="2">CCM 8895</strain>
    </source>
</reference>
<comment type="caution">
    <text evidence="1">The sequence shown here is derived from an EMBL/GenBank/DDBJ whole genome shotgun (WGS) entry which is preliminary data.</text>
</comment>
<gene>
    <name evidence="1" type="ORF">ACFP1F_10730</name>
</gene>